<dbReference type="InterPro" id="IPR021838">
    <property type="entry name" value="DUF3431"/>
</dbReference>
<dbReference type="PANTHER" id="PTHR37490">
    <property type="entry name" value="EXPRESSED PROTEIN"/>
    <property type="match status" value="1"/>
</dbReference>
<sequence>LVVASTTKDDRAWLSEIPPSLNWTIAHYRVDKPLSPALSVPSAAGNEAMVYLTYIIDNYNALPDIVFFHHAHLQAWHQKLDSLQELARLRPQYILKAGYASTRCLSGCENIVPLEGAKPGDWARFPKLDRKTHLATLLHAFLEPEKGEEVPSRLAAPCCAQFAVSGERIRMRSLDWWVDLRNWLINTPLQSLNSGRLMEHLWHVWFGMPAELCPSLESCRCHVFGIGD</sequence>
<feature type="non-terminal residue" evidence="1">
    <location>
        <position position="228"/>
    </location>
</feature>
<comment type="caution">
    <text evidence="1">The sequence shown here is derived from an EMBL/GenBank/DDBJ whole genome shotgun (WGS) entry which is preliminary data.</text>
</comment>
<protein>
    <submittedName>
        <fullName evidence="1">Uncharacterized protein</fullName>
    </submittedName>
</protein>
<keyword evidence="2" id="KW-1185">Reference proteome</keyword>
<reference evidence="1" key="1">
    <citation type="journal article" date="2020" name="Phytopathology">
        <title>Genome sequence of the chestnut blight fungus Cryphonectria parasitica EP155: A fundamental resource for an archetypical invasive plant pathogen.</title>
        <authorList>
            <person name="Crouch J.A."/>
            <person name="Dawe A."/>
            <person name="Aerts A."/>
            <person name="Barry K."/>
            <person name="Churchill A.C.L."/>
            <person name="Grimwood J."/>
            <person name="Hillman B."/>
            <person name="Milgroom M.G."/>
            <person name="Pangilinan J."/>
            <person name="Smith M."/>
            <person name="Salamov A."/>
            <person name="Schmutz J."/>
            <person name="Yadav J."/>
            <person name="Grigoriev I.V."/>
            <person name="Nuss D."/>
        </authorList>
    </citation>
    <scope>NUCLEOTIDE SEQUENCE</scope>
    <source>
        <strain evidence="1">EP155</strain>
    </source>
</reference>
<feature type="non-terminal residue" evidence="1">
    <location>
        <position position="1"/>
    </location>
</feature>
<dbReference type="RefSeq" id="XP_040774404.1">
    <property type="nucleotide sequence ID" value="XM_040915895.1"/>
</dbReference>
<dbReference type="EMBL" id="MU032349">
    <property type="protein sequence ID" value="KAF3763443.1"/>
    <property type="molecule type" value="Genomic_DNA"/>
</dbReference>
<dbReference type="OrthoDB" id="426718at2759"/>
<organism evidence="1 2">
    <name type="scientific">Cryphonectria parasitica (strain ATCC 38755 / EP155)</name>
    <dbReference type="NCBI Taxonomy" id="660469"/>
    <lineage>
        <taxon>Eukaryota</taxon>
        <taxon>Fungi</taxon>
        <taxon>Dikarya</taxon>
        <taxon>Ascomycota</taxon>
        <taxon>Pezizomycotina</taxon>
        <taxon>Sordariomycetes</taxon>
        <taxon>Sordariomycetidae</taxon>
        <taxon>Diaporthales</taxon>
        <taxon>Cryphonectriaceae</taxon>
        <taxon>Cryphonectria-Endothia species complex</taxon>
        <taxon>Cryphonectria</taxon>
    </lineage>
</organism>
<dbReference type="AlphaFoldDB" id="A0A9P5CLU3"/>
<gene>
    <name evidence="1" type="ORF">M406DRAFT_232130</name>
</gene>
<dbReference type="Pfam" id="PF11913">
    <property type="entry name" value="DUF3431"/>
    <property type="match status" value="1"/>
</dbReference>
<accession>A0A9P5CLU3</accession>
<name>A0A9P5CLU3_CRYP1</name>
<evidence type="ECO:0000313" key="1">
    <source>
        <dbReference type="EMBL" id="KAF3763443.1"/>
    </source>
</evidence>
<dbReference type="Proteomes" id="UP000803844">
    <property type="component" value="Unassembled WGS sequence"/>
</dbReference>
<dbReference type="GeneID" id="63833024"/>
<evidence type="ECO:0000313" key="2">
    <source>
        <dbReference type="Proteomes" id="UP000803844"/>
    </source>
</evidence>
<dbReference type="PANTHER" id="PTHR37490:SF3">
    <property type="entry name" value="DUF3431 DOMAIN CONTAINING PROTEIN"/>
    <property type="match status" value="1"/>
</dbReference>
<proteinExistence type="predicted"/>